<proteinExistence type="predicted"/>
<evidence type="ECO:0000313" key="1">
    <source>
        <dbReference type="EMBL" id="CAB4147449.1"/>
    </source>
</evidence>
<evidence type="ECO:0000313" key="2">
    <source>
        <dbReference type="EMBL" id="CAB4178681.1"/>
    </source>
</evidence>
<name>A0A6J5MV08_9CAUD</name>
<organism evidence="1">
    <name type="scientific">uncultured Caudovirales phage</name>
    <dbReference type="NCBI Taxonomy" id="2100421"/>
    <lineage>
        <taxon>Viruses</taxon>
        <taxon>Duplodnaviria</taxon>
        <taxon>Heunggongvirae</taxon>
        <taxon>Uroviricota</taxon>
        <taxon>Caudoviricetes</taxon>
        <taxon>Peduoviridae</taxon>
        <taxon>Maltschvirus</taxon>
        <taxon>Maltschvirus maltsch</taxon>
    </lineage>
</organism>
<evidence type="ECO:0000313" key="4">
    <source>
        <dbReference type="EMBL" id="CAB4220416.1"/>
    </source>
</evidence>
<accession>A0A6J5MV08</accession>
<sequence>MVALIMAIIYIGCGILYVTPGVLPTAALSAVAPCVDLNLLGQFNNQWPT</sequence>
<protein>
    <submittedName>
        <fullName evidence="1">Uncharacterized protein</fullName>
    </submittedName>
</protein>
<dbReference type="EMBL" id="LR796488">
    <property type="protein sequence ID" value="CAB4147449.1"/>
    <property type="molecule type" value="Genomic_DNA"/>
</dbReference>
<dbReference type="EMBL" id="LR797500">
    <property type="protein sequence ID" value="CAB4220416.1"/>
    <property type="molecule type" value="Genomic_DNA"/>
</dbReference>
<dbReference type="EMBL" id="LR796970">
    <property type="protein sequence ID" value="CAB4178681.1"/>
    <property type="molecule type" value="Genomic_DNA"/>
</dbReference>
<reference evidence="1" key="1">
    <citation type="submission" date="2020-04" db="EMBL/GenBank/DDBJ databases">
        <authorList>
            <person name="Chiriac C."/>
            <person name="Salcher M."/>
            <person name="Ghai R."/>
            <person name="Kavagutti S V."/>
        </authorList>
    </citation>
    <scope>NUCLEOTIDE SEQUENCE</scope>
</reference>
<gene>
    <name evidence="2" type="ORF">UFOVP1020_22</name>
    <name evidence="3" type="ORF">UFOVP1170_17</name>
    <name evidence="4" type="ORF">UFOVP1621_28</name>
    <name evidence="1" type="ORF">UFOVP512_27</name>
</gene>
<evidence type="ECO:0000313" key="3">
    <source>
        <dbReference type="EMBL" id="CAB4187930.1"/>
    </source>
</evidence>
<dbReference type="EMBL" id="LR797115">
    <property type="protein sequence ID" value="CAB4187930.1"/>
    <property type="molecule type" value="Genomic_DNA"/>
</dbReference>